<reference evidence="4" key="1">
    <citation type="submission" date="2020-06" db="EMBL/GenBank/DDBJ databases">
        <authorList>
            <person name="Li T."/>
            <person name="Hu X."/>
            <person name="Zhang T."/>
            <person name="Song X."/>
            <person name="Zhang H."/>
            <person name="Dai N."/>
            <person name="Sheng W."/>
            <person name="Hou X."/>
            <person name="Wei L."/>
        </authorList>
    </citation>
    <scope>NUCLEOTIDE SEQUENCE</scope>
    <source>
        <strain evidence="4">KEN1</strain>
        <tissue evidence="4">Leaf</tissue>
    </source>
</reference>
<accession>A0AAW2XQA5</accession>
<evidence type="ECO:0000256" key="2">
    <source>
        <dbReference type="SAM" id="MobiDB-lite"/>
    </source>
</evidence>
<feature type="region of interest" description="Disordered" evidence="2">
    <location>
        <begin position="1"/>
        <end position="20"/>
    </location>
</feature>
<dbReference type="InterPro" id="IPR005162">
    <property type="entry name" value="Retrotrans_gag_dom"/>
</dbReference>
<comment type="caution">
    <text evidence="4">The sequence shown here is derived from an EMBL/GenBank/DDBJ whole genome shotgun (WGS) entry which is preliminary data.</text>
</comment>
<gene>
    <name evidence="4" type="ORF">Slati_0919000</name>
</gene>
<dbReference type="PANTHER" id="PTHR33223">
    <property type="entry name" value="CCHC-TYPE DOMAIN-CONTAINING PROTEIN"/>
    <property type="match status" value="1"/>
</dbReference>
<name>A0AAW2XQA5_9LAMI</name>
<sequence>MSDEASSRKMAARPPRISKAKVDDVSQRIKKLGIQIDDLKRKAEIVAQNRNLPFANRILSEVVDHGFRFSDLPKYDGTKDPQEHVAAFELVMNLYGQTNSINAKLFVTTLAGKAQEWFTNLPSGSKESFEQMIQKFAFHFASKRKAKR</sequence>
<dbReference type="EMBL" id="JACGWN010000003">
    <property type="protein sequence ID" value="KAL0455798.1"/>
    <property type="molecule type" value="Genomic_DNA"/>
</dbReference>
<feature type="domain" description="Retrotransposon gag" evidence="3">
    <location>
        <begin position="104"/>
        <end position="144"/>
    </location>
</feature>
<keyword evidence="1" id="KW-0175">Coiled coil</keyword>
<dbReference type="AlphaFoldDB" id="A0AAW2XQA5"/>
<proteinExistence type="predicted"/>
<evidence type="ECO:0000256" key="1">
    <source>
        <dbReference type="SAM" id="Coils"/>
    </source>
</evidence>
<organism evidence="4">
    <name type="scientific">Sesamum latifolium</name>
    <dbReference type="NCBI Taxonomy" id="2727402"/>
    <lineage>
        <taxon>Eukaryota</taxon>
        <taxon>Viridiplantae</taxon>
        <taxon>Streptophyta</taxon>
        <taxon>Embryophyta</taxon>
        <taxon>Tracheophyta</taxon>
        <taxon>Spermatophyta</taxon>
        <taxon>Magnoliopsida</taxon>
        <taxon>eudicotyledons</taxon>
        <taxon>Gunneridae</taxon>
        <taxon>Pentapetalae</taxon>
        <taxon>asterids</taxon>
        <taxon>lamiids</taxon>
        <taxon>Lamiales</taxon>
        <taxon>Pedaliaceae</taxon>
        <taxon>Sesamum</taxon>
    </lineage>
</organism>
<dbReference type="Pfam" id="PF03732">
    <property type="entry name" value="Retrotrans_gag"/>
    <property type="match status" value="1"/>
</dbReference>
<feature type="coiled-coil region" evidence="1">
    <location>
        <begin position="22"/>
        <end position="49"/>
    </location>
</feature>
<evidence type="ECO:0000259" key="3">
    <source>
        <dbReference type="Pfam" id="PF03732"/>
    </source>
</evidence>
<protein>
    <recommendedName>
        <fullName evidence="3">Retrotransposon gag domain-containing protein</fullName>
    </recommendedName>
</protein>
<dbReference type="PANTHER" id="PTHR33223:SF10">
    <property type="entry name" value="AMINOTRANSFERASE-LIKE PLANT MOBILE DOMAIN-CONTAINING PROTEIN"/>
    <property type="match status" value="1"/>
</dbReference>
<evidence type="ECO:0000313" key="4">
    <source>
        <dbReference type="EMBL" id="KAL0455798.1"/>
    </source>
</evidence>
<reference evidence="4" key="2">
    <citation type="journal article" date="2024" name="Plant">
        <title>Genomic evolution and insights into agronomic trait innovations of Sesamum species.</title>
        <authorList>
            <person name="Miao H."/>
            <person name="Wang L."/>
            <person name="Qu L."/>
            <person name="Liu H."/>
            <person name="Sun Y."/>
            <person name="Le M."/>
            <person name="Wang Q."/>
            <person name="Wei S."/>
            <person name="Zheng Y."/>
            <person name="Lin W."/>
            <person name="Duan Y."/>
            <person name="Cao H."/>
            <person name="Xiong S."/>
            <person name="Wang X."/>
            <person name="Wei L."/>
            <person name="Li C."/>
            <person name="Ma Q."/>
            <person name="Ju M."/>
            <person name="Zhao R."/>
            <person name="Li G."/>
            <person name="Mu C."/>
            <person name="Tian Q."/>
            <person name="Mei H."/>
            <person name="Zhang T."/>
            <person name="Gao T."/>
            <person name="Zhang H."/>
        </authorList>
    </citation>
    <scope>NUCLEOTIDE SEQUENCE</scope>
    <source>
        <strain evidence="4">KEN1</strain>
    </source>
</reference>